<dbReference type="SUPFAM" id="SSF57701">
    <property type="entry name" value="Zn2/Cys6 DNA-binding domain"/>
    <property type="match status" value="1"/>
</dbReference>
<keyword evidence="4" id="KW-0539">Nucleus</keyword>
<dbReference type="SMART" id="SM00906">
    <property type="entry name" value="Fungal_trans"/>
    <property type="match status" value="1"/>
</dbReference>
<dbReference type="GO" id="GO:0008270">
    <property type="term" value="F:zinc ion binding"/>
    <property type="evidence" value="ECO:0007669"/>
    <property type="project" value="InterPro"/>
</dbReference>
<name>A0A9P4QPR5_9PLEO</name>
<dbReference type="PROSITE" id="PS00463">
    <property type="entry name" value="ZN2_CY6_FUNGAL_1"/>
    <property type="match status" value="1"/>
</dbReference>
<proteinExistence type="predicted"/>
<sequence length="573" mass="64943">MRLGTKSCAECRRRKVRCEVPQEGGACTGCVLHSIPCVPQQPRARPNKPASIYSASEAGAGGQENEALRQRLAHLERMMGDLRGDFDVQQDTTQFPDEYDDSDDDLNDNSQVHLDAPLPALWQTTPHIQSVPPRVTSNASQSIGSKSPKMLLALQVPPIPNSSDLNTLFQELEQYWVVWPPCTLGKTPRQLTSGQIHETKTAIIEAIYSNNPILVAKALLWLAFCVFQFPRPRIQRDMNLPKPARELIDEYLSYSEMAINSVDVFGHSMDELECYGLLWKMLFDMGKPRKAWQILRQAITSAMQLGLHKTSNHNDKRRKILWPMFWQTERQLSCILGLPSCTSDTHPGTTPDEVPNTTPLETASYKISIIAGKIIERDQIHSSSNFARTLRIDEDLEKLTDSMPPGFWEPEDPEQDFAVIYYSMYAKFRYWYLQKTLHMPYMLKSIKESKYQHSFDRAMDAARGMILLNHHSRQLGPDIMCEAMEFHGFSSAIVLLIGVLARQTPNDRTFKSDWDLLDMTSQDLRQTAVRLDCIVAKQGADALDILLATSRGAYAGKEDLTMTIPYFGQVKVN</sequence>
<keyword evidence="8" id="KW-1185">Reference proteome</keyword>
<evidence type="ECO:0000259" key="6">
    <source>
        <dbReference type="PROSITE" id="PS50048"/>
    </source>
</evidence>
<feature type="region of interest" description="Disordered" evidence="5">
    <location>
        <begin position="40"/>
        <end position="65"/>
    </location>
</feature>
<dbReference type="InterPro" id="IPR036864">
    <property type="entry name" value="Zn2-C6_fun-type_DNA-bd_sf"/>
</dbReference>
<evidence type="ECO:0000313" key="8">
    <source>
        <dbReference type="Proteomes" id="UP000799444"/>
    </source>
</evidence>
<dbReference type="GO" id="GO:0000981">
    <property type="term" value="F:DNA-binding transcription factor activity, RNA polymerase II-specific"/>
    <property type="evidence" value="ECO:0007669"/>
    <property type="project" value="InterPro"/>
</dbReference>
<feature type="non-terminal residue" evidence="7">
    <location>
        <position position="573"/>
    </location>
</feature>
<dbReference type="InterPro" id="IPR001138">
    <property type="entry name" value="Zn2Cys6_DnaBD"/>
</dbReference>
<dbReference type="GO" id="GO:0006351">
    <property type="term" value="P:DNA-templated transcription"/>
    <property type="evidence" value="ECO:0007669"/>
    <property type="project" value="InterPro"/>
</dbReference>
<dbReference type="PROSITE" id="PS50048">
    <property type="entry name" value="ZN2_CY6_FUNGAL_2"/>
    <property type="match status" value="1"/>
</dbReference>
<evidence type="ECO:0000256" key="2">
    <source>
        <dbReference type="ARBA" id="ARBA00023015"/>
    </source>
</evidence>
<reference evidence="7" key="1">
    <citation type="journal article" date="2020" name="Stud. Mycol.">
        <title>101 Dothideomycetes genomes: a test case for predicting lifestyles and emergence of pathogens.</title>
        <authorList>
            <person name="Haridas S."/>
            <person name="Albert R."/>
            <person name="Binder M."/>
            <person name="Bloem J."/>
            <person name="Labutti K."/>
            <person name="Salamov A."/>
            <person name="Andreopoulos B."/>
            <person name="Baker S."/>
            <person name="Barry K."/>
            <person name="Bills G."/>
            <person name="Bluhm B."/>
            <person name="Cannon C."/>
            <person name="Castanera R."/>
            <person name="Culley D."/>
            <person name="Daum C."/>
            <person name="Ezra D."/>
            <person name="Gonzalez J."/>
            <person name="Henrissat B."/>
            <person name="Kuo A."/>
            <person name="Liang C."/>
            <person name="Lipzen A."/>
            <person name="Lutzoni F."/>
            <person name="Magnuson J."/>
            <person name="Mondo S."/>
            <person name="Nolan M."/>
            <person name="Ohm R."/>
            <person name="Pangilinan J."/>
            <person name="Park H.-J."/>
            <person name="Ramirez L."/>
            <person name="Alfaro M."/>
            <person name="Sun H."/>
            <person name="Tritt A."/>
            <person name="Yoshinaga Y."/>
            <person name="Zwiers L.-H."/>
            <person name="Turgeon B."/>
            <person name="Goodwin S."/>
            <person name="Spatafora J."/>
            <person name="Crous P."/>
            <person name="Grigoriev I."/>
        </authorList>
    </citation>
    <scope>NUCLEOTIDE SEQUENCE</scope>
    <source>
        <strain evidence="7">CBS 125425</strain>
    </source>
</reference>
<dbReference type="CDD" id="cd00067">
    <property type="entry name" value="GAL4"/>
    <property type="match status" value="1"/>
</dbReference>
<evidence type="ECO:0000256" key="1">
    <source>
        <dbReference type="ARBA" id="ARBA00022723"/>
    </source>
</evidence>
<dbReference type="OrthoDB" id="5392779at2759"/>
<dbReference type="InterPro" id="IPR007219">
    <property type="entry name" value="XnlR_reg_dom"/>
</dbReference>
<dbReference type="SMART" id="SM00066">
    <property type="entry name" value="GAL4"/>
    <property type="match status" value="1"/>
</dbReference>
<dbReference type="GO" id="GO:0003677">
    <property type="term" value="F:DNA binding"/>
    <property type="evidence" value="ECO:0007669"/>
    <property type="project" value="InterPro"/>
</dbReference>
<dbReference type="CDD" id="cd12148">
    <property type="entry name" value="fungal_TF_MHR"/>
    <property type="match status" value="1"/>
</dbReference>
<dbReference type="Pfam" id="PF00172">
    <property type="entry name" value="Zn_clus"/>
    <property type="match status" value="1"/>
</dbReference>
<dbReference type="Gene3D" id="4.10.240.10">
    <property type="entry name" value="Zn(2)-C6 fungal-type DNA-binding domain"/>
    <property type="match status" value="1"/>
</dbReference>
<dbReference type="Pfam" id="PF04082">
    <property type="entry name" value="Fungal_trans"/>
    <property type="match status" value="1"/>
</dbReference>
<gene>
    <name evidence="7" type="ORF">EJ04DRAFT_398472</name>
</gene>
<dbReference type="PANTHER" id="PTHR47840:SF1">
    <property type="entry name" value="ZN(II)2CYS6 TRANSCRIPTION FACTOR (EUROFUNG)"/>
    <property type="match status" value="1"/>
</dbReference>
<organism evidence="7 8">
    <name type="scientific">Polyplosphaeria fusca</name>
    <dbReference type="NCBI Taxonomy" id="682080"/>
    <lineage>
        <taxon>Eukaryota</taxon>
        <taxon>Fungi</taxon>
        <taxon>Dikarya</taxon>
        <taxon>Ascomycota</taxon>
        <taxon>Pezizomycotina</taxon>
        <taxon>Dothideomycetes</taxon>
        <taxon>Pleosporomycetidae</taxon>
        <taxon>Pleosporales</taxon>
        <taxon>Tetraplosphaeriaceae</taxon>
        <taxon>Polyplosphaeria</taxon>
    </lineage>
</organism>
<dbReference type="EMBL" id="ML996196">
    <property type="protein sequence ID" value="KAF2731418.1"/>
    <property type="molecule type" value="Genomic_DNA"/>
</dbReference>
<dbReference type="Proteomes" id="UP000799444">
    <property type="component" value="Unassembled WGS sequence"/>
</dbReference>
<evidence type="ECO:0000256" key="4">
    <source>
        <dbReference type="ARBA" id="ARBA00023242"/>
    </source>
</evidence>
<evidence type="ECO:0000256" key="5">
    <source>
        <dbReference type="SAM" id="MobiDB-lite"/>
    </source>
</evidence>
<keyword evidence="3" id="KW-0804">Transcription</keyword>
<evidence type="ECO:0000313" key="7">
    <source>
        <dbReference type="EMBL" id="KAF2731418.1"/>
    </source>
</evidence>
<keyword evidence="1" id="KW-0479">Metal-binding</keyword>
<feature type="domain" description="Zn(2)-C6 fungal-type" evidence="6">
    <location>
        <begin position="7"/>
        <end position="38"/>
    </location>
</feature>
<keyword evidence="2" id="KW-0805">Transcription regulation</keyword>
<comment type="caution">
    <text evidence="7">The sequence shown here is derived from an EMBL/GenBank/DDBJ whole genome shotgun (WGS) entry which is preliminary data.</text>
</comment>
<dbReference type="PANTHER" id="PTHR47840">
    <property type="entry name" value="ZN(II)2CYS6 TRANSCRIPTION FACTOR (EUROFUNG)-RELATED"/>
    <property type="match status" value="1"/>
</dbReference>
<accession>A0A9P4QPR5</accession>
<protein>
    <recommendedName>
        <fullName evidence="6">Zn(2)-C6 fungal-type domain-containing protein</fullName>
    </recommendedName>
</protein>
<evidence type="ECO:0000256" key="3">
    <source>
        <dbReference type="ARBA" id="ARBA00023163"/>
    </source>
</evidence>
<dbReference type="AlphaFoldDB" id="A0A9P4QPR5"/>